<gene>
    <name evidence="1" type="ORF">RBSWK_04639</name>
</gene>
<evidence type="ECO:0000313" key="1">
    <source>
        <dbReference type="EMBL" id="ELP31418.1"/>
    </source>
</evidence>
<protein>
    <submittedName>
        <fullName evidence="1">Uncharacterized protein</fullName>
    </submittedName>
</protein>
<accession>L7CBM6</accession>
<dbReference type="AlphaFoldDB" id="L7CBM6"/>
<dbReference type="EMBL" id="AMWG01000124">
    <property type="protein sequence ID" value="ELP31418.1"/>
    <property type="molecule type" value="Genomic_DNA"/>
</dbReference>
<name>L7CBM6_RHOBT</name>
<reference evidence="1 2" key="1">
    <citation type="journal article" date="2013" name="Mar. Genomics">
        <title>Expression of sulfatases in Rhodopirellula baltica and the diversity of sulfatases in the genus Rhodopirellula.</title>
        <authorList>
            <person name="Wegner C.E."/>
            <person name="Richter-Heitmann T."/>
            <person name="Klindworth A."/>
            <person name="Klockow C."/>
            <person name="Richter M."/>
            <person name="Achstetter T."/>
            <person name="Glockner F.O."/>
            <person name="Harder J."/>
        </authorList>
    </citation>
    <scope>NUCLEOTIDE SEQUENCE [LARGE SCALE GENOMIC DNA]</scope>
    <source>
        <strain evidence="1 2">SWK14</strain>
    </source>
</reference>
<comment type="caution">
    <text evidence="1">The sequence shown here is derived from an EMBL/GenBank/DDBJ whole genome shotgun (WGS) entry which is preliminary data.</text>
</comment>
<dbReference type="PATRIC" id="fig|993516.3.peg.4954"/>
<dbReference type="Proteomes" id="UP000010959">
    <property type="component" value="Unassembled WGS sequence"/>
</dbReference>
<organism evidence="1 2">
    <name type="scientific">Rhodopirellula baltica SWK14</name>
    <dbReference type="NCBI Taxonomy" id="993516"/>
    <lineage>
        <taxon>Bacteria</taxon>
        <taxon>Pseudomonadati</taxon>
        <taxon>Planctomycetota</taxon>
        <taxon>Planctomycetia</taxon>
        <taxon>Pirellulales</taxon>
        <taxon>Pirellulaceae</taxon>
        <taxon>Rhodopirellula</taxon>
    </lineage>
</organism>
<evidence type="ECO:0000313" key="2">
    <source>
        <dbReference type="Proteomes" id="UP000010959"/>
    </source>
</evidence>
<proteinExistence type="predicted"/>
<sequence>MTAYETVDWTPISETDLLKLIADETPQHNASAKRLWDAIRIQPVKWQLHPWGDLGGGFWVVAIFGQTVVWYNDIEDGFNTSPWTTPGLIDAYFCDQADLRYVLSYLSDSLLGGTALPPKLGPPRPGVIGGQPSHARVAVA</sequence>